<dbReference type="Gene3D" id="1.10.1760.20">
    <property type="match status" value="1"/>
</dbReference>
<dbReference type="Pfam" id="PF17099">
    <property type="entry name" value="TrpP"/>
    <property type="match status" value="1"/>
</dbReference>
<gene>
    <name evidence="2" type="ORF">FDZ14_30650</name>
</gene>
<dbReference type="RefSeq" id="WP_171778441.1">
    <property type="nucleotide sequence ID" value="NZ_CP045273.1"/>
</dbReference>
<feature type="transmembrane region" description="Helical" evidence="1">
    <location>
        <begin position="6"/>
        <end position="30"/>
    </location>
</feature>
<geneLocation type="plasmid" evidence="3">
    <name>pfdu301a</name>
</geneLocation>
<feature type="transmembrane region" description="Helical" evidence="1">
    <location>
        <begin position="133"/>
        <end position="155"/>
    </location>
</feature>
<dbReference type="InterPro" id="IPR031360">
    <property type="entry name" value="TrpP"/>
</dbReference>
<evidence type="ECO:0000256" key="1">
    <source>
        <dbReference type="SAM" id="Phobius"/>
    </source>
</evidence>
<feature type="transmembrane region" description="Helical" evidence="1">
    <location>
        <begin position="77"/>
        <end position="94"/>
    </location>
</feature>
<proteinExistence type="predicted"/>
<dbReference type="EMBL" id="CP045273">
    <property type="protein sequence ID" value="QJX80450.1"/>
    <property type="molecule type" value="Genomic_DNA"/>
</dbReference>
<evidence type="ECO:0000313" key="3">
    <source>
        <dbReference type="Proteomes" id="UP000501076"/>
    </source>
</evidence>
<protein>
    <submittedName>
        <fullName evidence="2">Tryptophan transporter</fullName>
    </submittedName>
</protein>
<evidence type="ECO:0000313" key="2">
    <source>
        <dbReference type="EMBL" id="QJX80450.1"/>
    </source>
</evidence>
<keyword evidence="1" id="KW-1133">Transmembrane helix</keyword>
<dbReference type="Proteomes" id="UP000501076">
    <property type="component" value="Plasmid pFDU301A"/>
</dbReference>
<organism evidence="2 3">
    <name type="scientific">Priestia megaterium</name>
    <name type="common">Bacillus megaterium</name>
    <dbReference type="NCBI Taxonomy" id="1404"/>
    <lineage>
        <taxon>Bacteria</taxon>
        <taxon>Bacillati</taxon>
        <taxon>Bacillota</taxon>
        <taxon>Bacilli</taxon>
        <taxon>Bacillales</taxon>
        <taxon>Bacillaceae</taxon>
        <taxon>Priestia</taxon>
    </lineage>
</organism>
<sequence>MKTRKLVLLAFLLGIGVVPHLIIPGFFFGMKPDMMLVMMFLGLLLYPDKKTAFLLGVGTGILTALTTTFPAGQLPNFFEKVITAYFILAFLILFKKFSNTYFKALLITVIGTIISGSIFLTLVMIFATLPLSFLSLFIAVVLPAVLLNTLLMAIVHPVVQKMNKRL</sequence>
<name>A0A6M6E0U4_PRIMG</name>
<keyword evidence="2" id="KW-0614">Plasmid</keyword>
<keyword evidence="1" id="KW-0812">Transmembrane</keyword>
<accession>A0A6M6E0U4</accession>
<reference evidence="2 3" key="1">
    <citation type="submission" date="2019-10" db="EMBL/GenBank/DDBJ databases">
        <title>Complete genome sequences for adaption low water activity.</title>
        <authorList>
            <person name="Zhao L."/>
            <person name="Zhong J."/>
        </authorList>
    </citation>
    <scope>NUCLEOTIDE SEQUENCE [LARGE SCALE GENOMIC DNA]</scope>
    <source>
        <strain evidence="2 3">FDU301</strain>
        <plasmid evidence="3">pfdu301a</plasmid>
    </source>
</reference>
<keyword evidence="1" id="KW-0472">Membrane</keyword>
<feature type="transmembrane region" description="Helical" evidence="1">
    <location>
        <begin position="106"/>
        <end position="127"/>
    </location>
</feature>
<feature type="transmembrane region" description="Helical" evidence="1">
    <location>
        <begin position="51"/>
        <end position="71"/>
    </location>
</feature>
<dbReference type="AlphaFoldDB" id="A0A6M6E0U4"/>